<keyword evidence="2" id="KW-0805">Transcription regulation</keyword>
<comment type="subcellular location">
    <subcellularLocation>
        <location evidence="2">Cytoplasm</location>
    </subcellularLocation>
    <subcellularLocation>
        <location evidence="2">Nucleus</location>
    </subcellularLocation>
</comment>
<organism evidence="4 5">
    <name type="scientific">Crassostrea virginica</name>
    <name type="common">Eastern oyster</name>
    <dbReference type="NCBI Taxonomy" id="6565"/>
    <lineage>
        <taxon>Eukaryota</taxon>
        <taxon>Metazoa</taxon>
        <taxon>Spiralia</taxon>
        <taxon>Lophotrochozoa</taxon>
        <taxon>Mollusca</taxon>
        <taxon>Bivalvia</taxon>
        <taxon>Autobranchia</taxon>
        <taxon>Pteriomorphia</taxon>
        <taxon>Ostreida</taxon>
        <taxon>Ostreoidea</taxon>
        <taxon>Ostreidae</taxon>
        <taxon>Crassostrea</taxon>
    </lineage>
</organism>
<dbReference type="SMART" id="SM00028">
    <property type="entry name" value="TPR"/>
    <property type="match status" value="4"/>
</dbReference>
<feature type="region of interest" description="Disordered" evidence="3">
    <location>
        <begin position="573"/>
        <end position="593"/>
    </location>
</feature>
<feature type="compositionally biased region" description="Basic and acidic residues" evidence="3">
    <location>
        <begin position="1"/>
        <end position="10"/>
    </location>
</feature>
<dbReference type="GO" id="GO:0005737">
    <property type="term" value="C:cytoplasm"/>
    <property type="evidence" value="ECO:0007669"/>
    <property type="project" value="UniProtKB-SubCell"/>
</dbReference>
<dbReference type="InterPro" id="IPR039740">
    <property type="entry name" value="CNOT10"/>
</dbReference>
<dbReference type="GO" id="GO:0030014">
    <property type="term" value="C:CCR4-NOT complex"/>
    <property type="evidence" value="ECO:0007669"/>
    <property type="project" value="UniProtKB-UniRule"/>
</dbReference>
<dbReference type="InterPro" id="IPR019734">
    <property type="entry name" value="TPR_rpt"/>
</dbReference>
<dbReference type="GO" id="GO:0005634">
    <property type="term" value="C:nucleus"/>
    <property type="evidence" value="ECO:0007669"/>
    <property type="project" value="UniProtKB-SubCell"/>
</dbReference>
<evidence type="ECO:0000256" key="3">
    <source>
        <dbReference type="SAM" id="MobiDB-lite"/>
    </source>
</evidence>
<keyword evidence="4" id="KW-1185">Reference proteome</keyword>
<feature type="compositionally biased region" description="Basic and acidic residues" evidence="3">
    <location>
        <begin position="573"/>
        <end position="588"/>
    </location>
</feature>
<dbReference type="PANTHER" id="PTHR12979">
    <property type="entry name" value="CCR4-NOT TRANSCRIPTION COMPLEX SUBUNIT 10"/>
    <property type="match status" value="1"/>
</dbReference>
<comment type="similarity">
    <text evidence="1 2">Belongs to the CNOT10 family.</text>
</comment>
<keyword evidence="2" id="KW-0804">Transcription</keyword>
<keyword evidence="2" id="KW-0963">Cytoplasm</keyword>
<reference evidence="5" key="1">
    <citation type="submission" date="2025-08" db="UniProtKB">
        <authorList>
            <consortium name="RefSeq"/>
        </authorList>
    </citation>
    <scope>IDENTIFICATION</scope>
    <source>
        <tissue evidence="5">Whole sample</tissue>
    </source>
</reference>
<name>A0A8B8EYM8_CRAVI</name>
<keyword evidence="2" id="KW-0810">Translation regulation</keyword>
<dbReference type="GO" id="GO:0017148">
    <property type="term" value="P:negative regulation of translation"/>
    <property type="evidence" value="ECO:0007669"/>
    <property type="project" value="TreeGrafter"/>
</dbReference>
<accession>A0A8B8EYM8</accession>
<dbReference type="OrthoDB" id="25157at2759"/>
<comment type="function">
    <text evidence="2">Component of the CCR4-NOT complex which is one of the major cellular mRNA deadenylases and is linked to various cellular processes including bulk mRNA degradation, miRNA-mediated repression, translational repression during translational initiation and general transcription regulation.</text>
</comment>
<evidence type="ECO:0000313" key="4">
    <source>
        <dbReference type="Proteomes" id="UP000694844"/>
    </source>
</evidence>
<dbReference type="GeneID" id="111137761"/>
<dbReference type="KEGG" id="cvn:111137761"/>
<gene>
    <name evidence="5" type="primary">LOC111137761</name>
</gene>
<keyword evidence="2" id="KW-0943">RNA-mediated gene silencing</keyword>
<dbReference type="InterPro" id="IPR011990">
    <property type="entry name" value="TPR-like_helical_dom_sf"/>
</dbReference>
<keyword evidence="2" id="KW-0539">Nucleus</keyword>
<dbReference type="Proteomes" id="UP000694844">
    <property type="component" value="Chromosome 5"/>
</dbReference>
<dbReference type="RefSeq" id="XP_022345104.1">
    <property type="nucleotide sequence ID" value="XM_022489396.1"/>
</dbReference>
<dbReference type="SUPFAM" id="SSF48452">
    <property type="entry name" value="TPR-like"/>
    <property type="match status" value="2"/>
</dbReference>
<dbReference type="PANTHER" id="PTHR12979:SF5">
    <property type="entry name" value="CCR4-NOT TRANSCRIPTION COMPLEX SUBUNIT 10"/>
    <property type="match status" value="1"/>
</dbReference>
<dbReference type="GO" id="GO:0006402">
    <property type="term" value="P:mRNA catabolic process"/>
    <property type="evidence" value="ECO:0007669"/>
    <property type="project" value="TreeGrafter"/>
</dbReference>
<dbReference type="Gene3D" id="1.25.40.10">
    <property type="entry name" value="Tetratricopeptide repeat domain"/>
    <property type="match status" value="2"/>
</dbReference>
<dbReference type="AlphaFoldDB" id="A0A8B8EYM8"/>
<sequence length="695" mass="78199">MSDNKTRNESEAEVEPPQPLPQVTEAQKELAAQAMSEFDKKQYGSCCSLMHKLIAQRPTDPKVTHNKAVAEFYQSGFLTTDEFRQNLSKVCQMAHVNIDNSESLEDVDHSVIYFNQAVILYHLRQYKAALNILDRLFQYIEPLEEALAKKATMLLVELYLCTFQPEKAMGMVHYAEKTVFTAGKNAGEKESKEEQVDESWKPKISLYKTRCLLMMKSMKTCKREIKSLMNTQSMNTAVIYLKSNFEHLRGNHKKAMKMLGSVTTSSVFTEAGECIPVMYNNNLGCIHFHLRKHHLGAFHFRKALQENENALKDIKRGAEHNKNLSGKTLNSIGMSRHFELLYNMGIQLLHCGKAMPAFDCLVEAVQVFRSNPRLWLRLAECCIMVNRENNDEDRKLEKRLEVIQGSDGSGIHRKLRLGPGLKRDNPSPGTPAIPAATHEFAALCLKNALHLLPEDPLVTENVPVDDSDNVKITPEMILVPAPPGNPLKAAEVASLRCSVLAASAYVALCLNDYTQALLHAENLLKQPKLTGAQRYLGHLYMAEAQVAMDKIADAIQHLNPELVVDINLTLPENKTEQDKSERDPESSETKGSFYPWSPKDLMRAKAITQYNLATAHAIRGEYDKAVQNLGESSNYIGTPLPAQMYFLKLYLDLIEGRRKMAQIVIKDHFGHVTPNRIEMKINSKPGVPRPDSAVS</sequence>
<evidence type="ECO:0000256" key="2">
    <source>
        <dbReference type="RuleBase" id="RU367083"/>
    </source>
</evidence>
<dbReference type="GO" id="GO:0031047">
    <property type="term" value="P:regulatory ncRNA-mediated gene silencing"/>
    <property type="evidence" value="ECO:0007669"/>
    <property type="project" value="UniProtKB-UniRule"/>
</dbReference>
<evidence type="ECO:0000256" key="1">
    <source>
        <dbReference type="ARBA" id="ARBA00010080"/>
    </source>
</evidence>
<feature type="region of interest" description="Disordered" evidence="3">
    <location>
        <begin position="1"/>
        <end position="22"/>
    </location>
</feature>
<proteinExistence type="inferred from homology"/>
<evidence type="ECO:0000313" key="5">
    <source>
        <dbReference type="RefSeq" id="XP_022345104.1"/>
    </source>
</evidence>
<protein>
    <recommendedName>
        <fullName evidence="2">CCR4-NOT transcription complex subunit 10</fullName>
    </recommendedName>
</protein>